<proteinExistence type="predicted"/>
<accession>A0A6J7WL68</accession>
<evidence type="ECO:0000313" key="1">
    <source>
        <dbReference type="EMBL" id="CAB5218821.1"/>
    </source>
</evidence>
<name>A0A6J7WL68_9CAUD</name>
<gene>
    <name evidence="1" type="ORF">UFOVP215_38</name>
</gene>
<protein>
    <submittedName>
        <fullName evidence="1">DNA-packaging protein gp3</fullName>
    </submittedName>
</protein>
<sequence length="139" mass="16367">MGKHKYIETPEKLLDMFNEYKEHTKANPRYRHLLCQRTAEMIKEPLEVPLTIEGFEIYCYENHQVTLHHYLNNTDNSYEDYRTICTHIKKIIRNDQIQGGLVGQYNPSITQRLNGLVEKSQVEQDGKIEVVFVKGKTIL</sequence>
<dbReference type="Gene3D" id="1.10.132.80">
    <property type="match status" value="1"/>
</dbReference>
<dbReference type="InterPro" id="IPR032066">
    <property type="entry name" value="GP3_package"/>
</dbReference>
<dbReference type="EMBL" id="LR798266">
    <property type="protein sequence ID" value="CAB5218821.1"/>
    <property type="molecule type" value="Genomic_DNA"/>
</dbReference>
<dbReference type="Pfam" id="PF16677">
    <property type="entry name" value="GP3_package"/>
    <property type="match status" value="1"/>
</dbReference>
<organism evidence="1">
    <name type="scientific">uncultured Caudovirales phage</name>
    <dbReference type="NCBI Taxonomy" id="2100421"/>
    <lineage>
        <taxon>Viruses</taxon>
        <taxon>Duplodnaviria</taxon>
        <taxon>Heunggongvirae</taxon>
        <taxon>Uroviricota</taxon>
        <taxon>Caudoviricetes</taxon>
        <taxon>Peduoviridae</taxon>
        <taxon>Maltschvirus</taxon>
        <taxon>Maltschvirus maltsch</taxon>
    </lineage>
</organism>
<reference evidence="1" key="1">
    <citation type="submission" date="2020-05" db="EMBL/GenBank/DDBJ databases">
        <authorList>
            <person name="Chiriac C."/>
            <person name="Salcher M."/>
            <person name="Ghai R."/>
            <person name="Kavagutti S V."/>
        </authorList>
    </citation>
    <scope>NUCLEOTIDE SEQUENCE</scope>
</reference>